<dbReference type="InterPro" id="IPR002557">
    <property type="entry name" value="Chitin-bd_dom"/>
</dbReference>
<feature type="signal peptide" evidence="1">
    <location>
        <begin position="1"/>
        <end position="22"/>
    </location>
</feature>
<protein>
    <recommendedName>
        <fullName evidence="2">Chitin-binding type-2 domain-containing protein</fullName>
    </recommendedName>
</protein>
<dbReference type="OrthoDB" id="6407151at2759"/>
<feature type="domain" description="Chitin-binding type-2" evidence="2">
    <location>
        <begin position="44"/>
        <end position="112"/>
    </location>
</feature>
<name>A0A7R9GJV4_9CRUS</name>
<dbReference type="EMBL" id="CAJPEX010006426">
    <property type="protein sequence ID" value="CAG0924070.1"/>
    <property type="molecule type" value="Genomic_DNA"/>
</dbReference>
<evidence type="ECO:0000256" key="1">
    <source>
        <dbReference type="SAM" id="SignalP"/>
    </source>
</evidence>
<dbReference type="SUPFAM" id="SSF57625">
    <property type="entry name" value="Invertebrate chitin-binding proteins"/>
    <property type="match status" value="1"/>
</dbReference>
<dbReference type="PANTHER" id="PTHR22933">
    <property type="entry name" value="FI18007P1-RELATED"/>
    <property type="match status" value="1"/>
</dbReference>
<evidence type="ECO:0000259" key="2">
    <source>
        <dbReference type="PROSITE" id="PS50940"/>
    </source>
</evidence>
<accession>A0A7R9GJV4</accession>
<gene>
    <name evidence="3" type="ORF">NMOB1V02_LOCUS11526</name>
</gene>
<dbReference type="PANTHER" id="PTHR22933:SF43">
    <property type="entry name" value="LP10131P"/>
    <property type="match status" value="1"/>
</dbReference>
<dbReference type="Gene3D" id="2.170.140.10">
    <property type="entry name" value="Chitin binding domain"/>
    <property type="match status" value="1"/>
</dbReference>
<dbReference type="Pfam" id="PF01607">
    <property type="entry name" value="CBM_14"/>
    <property type="match status" value="1"/>
</dbReference>
<keyword evidence="1" id="KW-0732">Signal</keyword>
<sequence length="130" mass="14318">MEMKKMLLAASVACLALAYVASGRMAYQLPAEVETILRSPVVTSFDCTNRIYGYYADVDNNCEIFHVCHPIADDVGNLAEMAQFSFVCPNQTVFSQETLTCAHPDDAFPCDQAPTLFDVVNAEFGRIPQP</sequence>
<dbReference type="GO" id="GO:0005576">
    <property type="term" value="C:extracellular region"/>
    <property type="evidence" value="ECO:0007669"/>
    <property type="project" value="InterPro"/>
</dbReference>
<dbReference type="PROSITE" id="PS50940">
    <property type="entry name" value="CHIT_BIND_II"/>
    <property type="match status" value="1"/>
</dbReference>
<keyword evidence="4" id="KW-1185">Reference proteome</keyword>
<feature type="chain" id="PRO_5036210844" description="Chitin-binding type-2 domain-containing protein" evidence="1">
    <location>
        <begin position="23"/>
        <end position="130"/>
    </location>
</feature>
<organism evidence="3">
    <name type="scientific">Notodromas monacha</name>
    <dbReference type="NCBI Taxonomy" id="399045"/>
    <lineage>
        <taxon>Eukaryota</taxon>
        <taxon>Metazoa</taxon>
        <taxon>Ecdysozoa</taxon>
        <taxon>Arthropoda</taxon>
        <taxon>Crustacea</taxon>
        <taxon>Oligostraca</taxon>
        <taxon>Ostracoda</taxon>
        <taxon>Podocopa</taxon>
        <taxon>Podocopida</taxon>
        <taxon>Cypridocopina</taxon>
        <taxon>Cypridoidea</taxon>
        <taxon>Cyprididae</taxon>
        <taxon>Notodromas</taxon>
    </lineage>
</organism>
<evidence type="ECO:0000313" key="4">
    <source>
        <dbReference type="Proteomes" id="UP000678499"/>
    </source>
</evidence>
<dbReference type="EMBL" id="OA888463">
    <property type="protein sequence ID" value="CAD7283918.1"/>
    <property type="molecule type" value="Genomic_DNA"/>
</dbReference>
<dbReference type="SMART" id="SM00494">
    <property type="entry name" value="ChtBD2"/>
    <property type="match status" value="1"/>
</dbReference>
<dbReference type="GO" id="GO:0008061">
    <property type="term" value="F:chitin binding"/>
    <property type="evidence" value="ECO:0007669"/>
    <property type="project" value="InterPro"/>
</dbReference>
<dbReference type="Proteomes" id="UP000678499">
    <property type="component" value="Unassembled WGS sequence"/>
</dbReference>
<evidence type="ECO:0000313" key="3">
    <source>
        <dbReference type="EMBL" id="CAD7283918.1"/>
    </source>
</evidence>
<reference evidence="3" key="1">
    <citation type="submission" date="2020-11" db="EMBL/GenBank/DDBJ databases">
        <authorList>
            <person name="Tran Van P."/>
        </authorList>
    </citation>
    <scope>NUCLEOTIDE SEQUENCE</scope>
</reference>
<dbReference type="InterPro" id="IPR036508">
    <property type="entry name" value="Chitin-bd_dom_sf"/>
</dbReference>
<dbReference type="AlphaFoldDB" id="A0A7R9GJV4"/>
<proteinExistence type="predicted"/>
<dbReference type="InterPro" id="IPR052976">
    <property type="entry name" value="Scoloptoxin-like"/>
</dbReference>